<evidence type="ECO:0000259" key="2">
    <source>
        <dbReference type="Pfam" id="PF13476"/>
    </source>
</evidence>
<feature type="domain" description="Rad50/SbcC-type AAA" evidence="2">
    <location>
        <begin position="5"/>
        <end position="252"/>
    </location>
</feature>
<evidence type="ECO:0000313" key="3">
    <source>
        <dbReference type="EMBL" id="QPK79965.1"/>
    </source>
</evidence>
<dbReference type="Proteomes" id="UP000594681">
    <property type="component" value="Chromosome"/>
</dbReference>
<accession>A0A7T0PBY4</accession>
<dbReference type="AlphaFoldDB" id="A0A7T0PBY4"/>
<dbReference type="GO" id="GO:0016887">
    <property type="term" value="F:ATP hydrolysis activity"/>
    <property type="evidence" value="ECO:0007669"/>
    <property type="project" value="InterPro"/>
</dbReference>
<feature type="coiled-coil region" evidence="1">
    <location>
        <begin position="610"/>
        <end position="765"/>
    </location>
</feature>
<sequence length="936" mass="101105">MRIKSIELHNVRGVKHLRAENLPETGVIVIHGPNEAGKSTIADAIRIVLTEKASAKTKPNSPKARNSDIPHRGTQWLQSVHSDKAPEVTLDLTVGPYEFRIHKRWIKTPETELTIFAPQRASLTGEEAENQLQAILEQHLDAKLLNALFLQQDQLDTAIVASGLPSLERVLTATTGAKSRSSEEDTVLMQRVEAEYSRYFTDKTGRPAKELKDAQTREKDAAQVLRDAQQAQQALDGNVEQYSRAMADRDKAAAALPGALESLAERHAAAKSAQELLDSVEAQREKLALAQREDERAREDLMRREELSQQVAAAQEALEHTAAELEEAAAKNEQESAALENLQAAVDEAREHRAQARRAVRAAKQAVRAIEAREDLTRLQDKVTALEGLQAAVDGANKLAAARGRIIQDADVEAVESANNSLQVALSLKEQAAAKLIFHPADTAEVTVSSTSQVLPAGQDTVLALDATTDLVIGSIPVRFEPGAQGKDLVQKVADAQELLDELLEELDCSSVEQVRSRRVEHQEIDHRLRAAKAELKKALGNDSLSALRAELQAARERVEATVQACQSADAATVTAGGEAVELGADQTADQIVDPAGEKPGEPVLDKAAAQEAELAAEEASAQSEAALENAEAKLAPLQKRPAFVALATAQQAHEQAEVQLKRAEEALAAAEKALPGEELAQKTQRAAALVAELKEAVATAEATLRETDVQQVQNLFEGAQEKVSSLRKRKDAAENTMNSLKLVIEQAEGAAEKLRNAESSWEAAKAVLASTQQRAEAAKLLYTTMVVHRDAARKRYAAPYAAELSTLASAIFGPDVEFGLNEELEIVNRSQGETTVPLEDLSGGAREQLALITRFAIAQLVARGSEEQSVPVLVDDALGSTDQHRLDLIAAVFTQAAKNSQVIVLTCMPERYDSIPGKVEFDIEQLKQAPASTVL</sequence>
<evidence type="ECO:0000313" key="4">
    <source>
        <dbReference type="Proteomes" id="UP000594681"/>
    </source>
</evidence>
<keyword evidence="4" id="KW-1185">Reference proteome</keyword>
<dbReference type="Gene3D" id="3.40.50.300">
    <property type="entry name" value="P-loop containing nucleotide triphosphate hydrolases"/>
    <property type="match status" value="2"/>
</dbReference>
<protein>
    <submittedName>
        <fullName evidence="3">AAA family ATPase</fullName>
    </submittedName>
</protein>
<dbReference type="GO" id="GO:0006302">
    <property type="term" value="P:double-strand break repair"/>
    <property type="evidence" value="ECO:0007669"/>
    <property type="project" value="InterPro"/>
</dbReference>
<feature type="coiled-coil region" evidence="1">
    <location>
        <begin position="486"/>
        <end position="569"/>
    </location>
</feature>
<proteinExistence type="predicted"/>
<dbReference type="InterPro" id="IPR038729">
    <property type="entry name" value="Rad50/SbcC_AAA"/>
</dbReference>
<dbReference type="PANTHER" id="PTHR41259">
    <property type="entry name" value="DOUBLE-STRAND BREAK REPAIR RAD50 ATPASE, PUTATIVE-RELATED"/>
    <property type="match status" value="1"/>
</dbReference>
<dbReference type="Pfam" id="PF13476">
    <property type="entry name" value="AAA_23"/>
    <property type="match status" value="1"/>
</dbReference>
<dbReference type="EMBL" id="CP064954">
    <property type="protein sequence ID" value="QPK79965.1"/>
    <property type="molecule type" value="Genomic_DNA"/>
</dbReference>
<dbReference type="SUPFAM" id="SSF52540">
    <property type="entry name" value="P-loop containing nucleoside triphosphate hydrolases"/>
    <property type="match status" value="1"/>
</dbReference>
<feature type="coiled-coil region" evidence="1">
    <location>
        <begin position="270"/>
        <end position="389"/>
    </location>
</feature>
<reference evidence="3 4" key="1">
    <citation type="submission" date="2020-11" db="EMBL/GenBank/DDBJ databases">
        <title>Corynebacterium sp. ZJ-599.</title>
        <authorList>
            <person name="Zhou J."/>
        </authorList>
    </citation>
    <scope>NUCLEOTIDE SEQUENCE [LARGE SCALE GENOMIC DNA]</scope>
    <source>
        <strain evidence="3 4">ZJ-599</strain>
    </source>
</reference>
<dbReference type="RefSeq" id="WP_165009019.1">
    <property type="nucleotide sequence ID" value="NZ_CP064954.1"/>
</dbReference>
<feature type="coiled-coil region" evidence="1">
    <location>
        <begin position="211"/>
        <end position="245"/>
    </location>
</feature>
<dbReference type="PANTHER" id="PTHR41259:SF1">
    <property type="entry name" value="DOUBLE-STRAND BREAK REPAIR RAD50 ATPASE, PUTATIVE-RELATED"/>
    <property type="match status" value="1"/>
</dbReference>
<dbReference type="KEGG" id="cliz:G7Y31_04540"/>
<evidence type="ECO:0000256" key="1">
    <source>
        <dbReference type="SAM" id="Coils"/>
    </source>
</evidence>
<organism evidence="3 4">
    <name type="scientific">Corynebacterium lizhenjunii</name>
    <dbReference type="NCBI Taxonomy" id="2709394"/>
    <lineage>
        <taxon>Bacteria</taxon>
        <taxon>Bacillati</taxon>
        <taxon>Actinomycetota</taxon>
        <taxon>Actinomycetes</taxon>
        <taxon>Mycobacteriales</taxon>
        <taxon>Corynebacteriaceae</taxon>
        <taxon>Corynebacterium</taxon>
    </lineage>
</organism>
<name>A0A7T0PBY4_9CORY</name>
<keyword evidence="1" id="KW-0175">Coiled coil</keyword>
<gene>
    <name evidence="3" type="ORF">G7Y31_04540</name>
</gene>
<dbReference type="SUPFAM" id="SSF57997">
    <property type="entry name" value="Tropomyosin"/>
    <property type="match status" value="1"/>
</dbReference>
<dbReference type="InterPro" id="IPR027417">
    <property type="entry name" value="P-loop_NTPase"/>
</dbReference>